<dbReference type="GO" id="GO:0000796">
    <property type="term" value="C:condensin complex"/>
    <property type="evidence" value="ECO:0007669"/>
    <property type="project" value="TreeGrafter"/>
</dbReference>
<name>A0A132NVL9_GIAIN</name>
<dbReference type="GO" id="GO:0000793">
    <property type="term" value="C:condensed chromosome"/>
    <property type="evidence" value="ECO:0007669"/>
    <property type="project" value="TreeGrafter"/>
</dbReference>
<evidence type="ECO:0000256" key="2">
    <source>
        <dbReference type="SAM" id="MobiDB-lite"/>
    </source>
</evidence>
<dbReference type="EMBL" id="JXTI01000043">
    <property type="protein sequence ID" value="KWX14107.1"/>
    <property type="molecule type" value="Genomic_DNA"/>
</dbReference>
<feature type="coiled-coil region" evidence="1">
    <location>
        <begin position="278"/>
        <end position="312"/>
    </location>
</feature>
<feature type="region of interest" description="Disordered" evidence="2">
    <location>
        <begin position="1"/>
        <end position="54"/>
    </location>
</feature>
<dbReference type="PANTHER" id="PTHR43941:SF1">
    <property type="entry name" value="STRUCTURAL MAINTENANCE OF CHROMOSOMES PROTEIN 2"/>
    <property type="match status" value="1"/>
</dbReference>
<comment type="caution">
    <text evidence="3">The sequence shown here is derived from an EMBL/GenBank/DDBJ whole genome shotgun (WGS) entry which is preliminary data.</text>
</comment>
<dbReference type="Gene3D" id="1.10.287.2610">
    <property type="match status" value="1"/>
</dbReference>
<evidence type="ECO:0000256" key="1">
    <source>
        <dbReference type="SAM" id="Coils"/>
    </source>
</evidence>
<dbReference type="OrthoDB" id="10254384at2759"/>
<accession>A0A132NVL9</accession>
<evidence type="ECO:0000313" key="4">
    <source>
        <dbReference type="Proteomes" id="UP000070089"/>
    </source>
</evidence>
<dbReference type="GO" id="GO:0007076">
    <property type="term" value="P:mitotic chromosome condensation"/>
    <property type="evidence" value="ECO:0007669"/>
    <property type="project" value="TreeGrafter"/>
</dbReference>
<dbReference type="FunFam" id="1.10.287.2610:FF:000001">
    <property type="entry name" value="Chromosome segregation protein SMC"/>
    <property type="match status" value="1"/>
</dbReference>
<dbReference type="AlphaFoldDB" id="A0A132NVL9"/>
<gene>
    <name evidence="3" type="ORF">QR46_1867</name>
</gene>
<reference evidence="3 4" key="1">
    <citation type="journal article" date="2015" name="Mol. Biochem. Parasitol.">
        <title>Identification of polymorphic genes for use in assemblage B genotyping assays through comparative genomics of multiple assemblage B Giardia duodenalis isolates.</title>
        <authorList>
            <person name="Wielinga C."/>
            <person name="Thompson R.C."/>
            <person name="Monis P."/>
            <person name="Ryan U."/>
        </authorList>
    </citation>
    <scope>NUCLEOTIDE SEQUENCE [LARGE SCALE GENOMIC DNA]</scope>
    <source>
        <strain evidence="3 4">BAH15c1</strain>
    </source>
</reference>
<feature type="coiled-coil region" evidence="1">
    <location>
        <begin position="345"/>
        <end position="511"/>
    </location>
</feature>
<dbReference type="Proteomes" id="UP000070089">
    <property type="component" value="Unassembled WGS sequence"/>
</dbReference>
<dbReference type="PANTHER" id="PTHR43941">
    <property type="entry name" value="STRUCTURAL MAINTENANCE OF CHROMOSOMES PROTEIN 2"/>
    <property type="match status" value="1"/>
</dbReference>
<proteinExistence type="predicted"/>
<evidence type="ECO:0000313" key="3">
    <source>
        <dbReference type="EMBL" id="KWX14107.1"/>
    </source>
</evidence>
<dbReference type="GO" id="GO:0000785">
    <property type="term" value="C:chromatin"/>
    <property type="evidence" value="ECO:0007669"/>
    <property type="project" value="TreeGrafter"/>
</dbReference>
<sequence>MSANMNTGTGTLGRSLGVRLPGSKESRNELALSSGPTKPSERPSGLGSSVASRTSQYKNLEEQYNILKSKYMSSVDRFAETVQLSNEYKQLEKKYANVTRSASELAAENEALREELSEARGAIDTYKEKLAGVSAQPPPILDTDLTTGHLYSDHNLAASASMSAAATVMPLAAPSYISQEEYNEMLKSRTSPVPVTPSAPTDAFAASIDNTARVCEALDNLQKDNIELKTDIKETLLEVTGNLQTTMVDFRDLRSKCEDMRVVLNQRELHLRDLVHTLEDRDKEISRLQCAIETAEKHRTRREEEIQRFTTECEEVARHNEEVMKEKTALLSKLKGDNIDLKAELHIKATELSELKDKLLDAQKQISSHVSENTSLLARLATVKNNAERLLLQRDEDVERLTTELDKLKEEHTQHINQKDETISRLTGDCERLRAELAHLAAEKNAELSRVNADLATLRQTFTQSTRKKNEETTKLAQDIVENKLEAAQALEEKNEMIVQLNARISELEMELKQRPPTKEYITSGTVTTQRQRPLSAIDSQKAHEDEIGSMRFSKSLAGSSSNKLVVPIEYLVVSKQ</sequence>
<protein>
    <submittedName>
        <fullName evidence="3">Chromosome segregation protein SMC/ coiled-coil protein</fullName>
    </submittedName>
</protein>
<keyword evidence="1" id="KW-0175">Coiled coil</keyword>
<dbReference type="VEuPathDB" id="GiardiaDB:QR46_1867"/>
<dbReference type="GO" id="GO:0003682">
    <property type="term" value="F:chromatin binding"/>
    <property type="evidence" value="ECO:0007669"/>
    <property type="project" value="TreeGrafter"/>
</dbReference>
<organism evidence="3 4">
    <name type="scientific">Giardia duodenalis assemblage B</name>
    <dbReference type="NCBI Taxonomy" id="1394984"/>
    <lineage>
        <taxon>Eukaryota</taxon>
        <taxon>Metamonada</taxon>
        <taxon>Diplomonadida</taxon>
        <taxon>Hexamitidae</taxon>
        <taxon>Giardiinae</taxon>
        <taxon>Giardia</taxon>
    </lineage>
</organism>